<evidence type="ECO:0000256" key="1">
    <source>
        <dbReference type="ARBA" id="ARBA00004123"/>
    </source>
</evidence>
<keyword evidence="4" id="KW-1185">Reference proteome</keyword>
<keyword evidence="2" id="KW-0539">Nucleus</keyword>
<dbReference type="GO" id="GO:0003682">
    <property type="term" value="F:chromatin binding"/>
    <property type="evidence" value="ECO:0007669"/>
    <property type="project" value="TreeGrafter"/>
</dbReference>
<dbReference type="Proteomes" id="UP001063166">
    <property type="component" value="Unassembled WGS sequence"/>
</dbReference>
<dbReference type="PANTHER" id="PTHR13489">
    <property type="entry name" value="MINI-CHROMOSOME MAINTENANCE COMPLEX-BINDING PROTEIN"/>
    <property type="match status" value="1"/>
</dbReference>
<dbReference type="PANTHER" id="PTHR13489:SF0">
    <property type="entry name" value="MINI-CHROMOSOME MAINTENANCE COMPLEX-BINDING PROTEIN"/>
    <property type="match status" value="1"/>
</dbReference>
<dbReference type="OrthoDB" id="329666at2759"/>
<proteinExistence type="predicted"/>
<dbReference type="GO" id="GO:0006261">
    <property type="term" value="P:DNA-templated DNA replication"/>
    <property type="evidence" value="ECO:0007669"/>
    <property type="project" value="TreeGrafter"/>
</dbReference>
<dbReference type="Pfam" id="PF09739">
    <property type="entry name" value="MCM_bind"/>
    <property type="match status" value="2"/>
</dbReference>
<evidence type="ECO:0000313" key="3">
    <source>
        <dbReference type="EMBL" id="GLB35181.1"/>
    </source>
</evidence>
<evidence type="ECO:0000313" key="4">
    <source>
        <dbReference type="Proteomes" id="UP001063166"/>
    </source>
</evidence>
<dbReference type="InterPro" id="IPR019140">
    <property type="entry name" value="MCM_complex-bd"/>
</dbReference>
<gene>
    <name evidence="3" type="ORF">LshimejAT787_0207460</name>
</gene>
<sequence length="535" mass="58496">MVSSLLADALANPTAVLEDLFDPNAVLDAFPARVSAHFSTVFAPRDALNEIPPLSPSSPPEIHQNRALVRFRAMIQDTSPSPQMYLARRKHALCGGWGLGADDATDRDDSIDYADLRECTVVWAVSVPGESSWCSTALDGTSVSTGHATHRALSPHKFPMPDASHVGAQIKIYESRRTGESLKATDLYTFVGILTSEPLHADLELAHPPFVPTLHVVFSQPVRTTIVPREYPLASPTTSELRDELIAWIADTSLAGDRDAAEWVLLCGIARVQSRTPPILPLTLTLSRFPSPPSKTDISTNPTLSHVLSLLFPVLNILPLSLNTLNATSFAPESKNEDLHSGWLQLPSGSVCLLTESGVTEGKVSERGLQNLRAAQEMMNAQTLEYVFPYSRFEFNTDVAFVVLTEGKRSAFFQTNVTIPLKPAKSAMEFDFYRDGSDVALPSPQKLEMFRALVGGAKIGNVSIGVKTAEFIQEDFVKERQAASSPSDALSSDDLIHRMMLARLLALSLHETEISVAVWEKAKALDTRRKTRISQ</sequence>
<comment type="caution">
    <text evidence="3">The sequence shown here is derived from an EMBL/GenBank/DDBJ whole genome shotgun (WGS) entry which is preliminary data.</text>
</comment>
<comment type="subcellular location">
    <subcellularLocation>
        <location evidence="1">Nucleus</location>
    </subcellularLocation>
</comment>
<name>A0A9P3PG11_LYOSH</name>
<protein>
    <submittedName>
        <fullName evidence="3">Mini-chromosome maintenance replisome factor</fullName>
    </submittedName>
</protein>
<evidence type="ECO:0000256" key="2">
    <source>
        <dbReference type="ARBA" id="ARBA00023242"/>
    </source>
</evidence>
<dbReference type="GO" id="GO:0005634">
    <property type="term" value="C:nucleus"/>
    <property type="evidence" value="ECO:0007669"/>
    <property type="project" value="UniProtKB-SubCell"/>
</dbReference>
<dbReference type="AlphaFoldDB" id="A0A9P3PG11"/>
<dbReference type="EMBL" id="BRPK01000002">
    <property type="protein sequence ID" value="GLB35181.1"/>
    <property type="molecule type" value="Genomic_DNA"/>
</dbReference>
<accession>A0A9P3PG11</accession>
<reference evidence="3" key="1">
    <citation type="submission" date="2022-07" db="EMBL/GenBank/DDBJ databases">
        <title>The genome of Lyophyllum shimeji provides insight into the initial evolution of ectomycorrhizal fungal genome.</title>
        <authorList>
            <person name="Kobayashi Y."/>
            <person name="Shibata T."/>
            <person name="Hirakawa H."/>
            <person name="Shigenobu S."/>
            <person name="Nishiyama T."/>
            <person name="Yamada A."/>
            <person name="Hasebe M."/>
            <person name="Kawaguchi M."/>
        </authorList>
    </citation>
    <scope>NUCLEOTIDE SEQUENCE</scope>
    <source>
        <strain evidence="3">AT787</strain>
    </source>
</reference>
<organism evidence="3 4">
    <name type="scientific">Lyophyllum shimeji</name>
    <name type="common">Hon-shimeji</name>
    <name type="synonym">Tricholoma shimeji</name>
    <dbReference type="NCBI Taxonomy" id="47721"/>
    <lineage>
        <taxon>Eukaryota</taxon>
        <taxon>Fungi</taxon>
        <taxon>Dikarya</taxon>
        <taxon>Basidiomycota</taxon>
        <taxon>Agaricomycotina</taxon>
        <taxon>Agaricomycetes</taxon>
        <taxon>Agaricomycetidae</taxon>
        <taxon>Agaricales</taxon>
        <taxon>Tricholomatineae</taxon>
        <taxon>Lyophyllaceae</taxon>
        <taxon>Lyophyllum</taxon>
    </lineage>
</organism>